<dbReference type="OrthoDB" id="10279122at2759"/>
<evidence type="ECO:0000313" key="3">
    <source>
        <dbReference type="EMBL" id="KAE9134249.1"/>
    </source>
</evidence>
<dbReference type="Proteomes" id="UP000441208">
    <property type="component" value="Unassembled WGS sequence"/>
</dbReference>
<dbReference type="AlphaFoldDB" id="A0A6A3UP68"/>
<dbReference type="Proteomes" id="UP000433483">
    <property type="component" value="Unassembled WGS sequence"/>
</dbReference>
<evidence type="ECO:0000313" key="12">
    <source>
        <dbReference type="Proteomes" id="UP000433483"/>
    </source>
</evidence>
<dbReference type="EMBL" id="QXFW01000596">
    <property type="protein sequence ID" value="KAE9007751.1"/>
    <property type="molecule type" value="Genomic_DNA"/>
</dbReference>
<evidence type="ECO:0000313" key="17">
    <source>
        <dbReference type="Proteomes" id="UP000460718"/>
    </source>
</evidence>
<evidence type="ECO:0000313" key="4">
    <source>
        <dbReference type="EMBL" id="KAE9134895.1"/>
    </source>
</evidence>
<evidence type="ECO:0000313" key="16">
    <source>
        <dbReference type="Proteomes" id="UP000441208"/>
    </source>
</evidence>
<evidence type="ECO:0000313" key="14">
    <source>
        <dbReference type="Proteomes" id="UP000440367"/>
    </source>
</evidence>
<dbReference type="Proteomes" id="UP000488956">
    <property type="component" value="Unassembled WGS sequence"/>
</dbReference>
<proteinExistence type="predicted"/>
<dbReference type="Proteomes" id="UP000476176">
    <property type="component" value="Unassembled WGS sequence"/>
</dbReference>
<evidence type="ECO:0000313" key="7">
    <source>
        <dbReference type="EMBL" id="KAE9251775.1"/>
    </source>
</evidence>
<evidence type="ECO:0000313" key="19">
    <source>
        <dbReference type="Proteomes" id="UP000486351"/>
    </source>
</evidence>
<dbReference type="EMBL" id="QXGD01000085">
    <property type="protein sequence ID" value="KAE9253969.1"/>
    <property type="molecule type" value="Genomic_DNA"/>
</dbReference>
<dbReference type="EMBL" id="QXGF01000086">
    <property type="protein sequence ID" value="KAE8947252.1"/>
    <property type="molecule type" value="Genomic_DNA"/>
</dbReference>
<evidence type="ECO:0000313" key="11">
    <source>
        <dbReference type="Proteomes" id="UP000429523"/>
    </source>
</evidence>
<dbReference type="Proteomes" id="UP000437068">
    <property type="component" value="Unassembled WGS sequence"/>
</dbReference>
<accession>A0A6A3UP68</accession>
<evidence type="ECO:0000313" key="2">
    <source>
        <dbReference type="EMBL" id="KAE9007751.1"/>
    </source>
</evidence>
<evidence type="ECO:0000313" key="13">
    <source>
        <dbReference type="Proteomes" id="UP000437068"/>
    </source>
</evidence>
<dbReference type="EMBL" id="QXGA01000065">
    <property type="protein sequence ID" value="KAE9153568.1"/>
    <property type="molecule type" value="Genomic_DNA"/>
</dbReference>
<dbReference type="EMBL" id="QXGC01000064">
    <property type="protein sequence ID" value="KAE9251775.1"/>
    <property type="molecule type" value="Genomic_DNA"/>
</dbReference>
<organism evidence="5 15">
    <name type="scientific">Phytophthora fragariae</name>
    <dbReference type="NCBI Taxonomy" id="53985"/>
    <lineage>
        <taxon>Eukaryota</taxon>
        <taxon>Sar</taxon>
        <taxon>Stramenopiles</taxon>
        <taxon>Oomycota</taxon>
        <taxon>Peronosporomycetes</taxon>
        <taxon>Peronosporales</taxon>
        <taxon>Peronosporaceae</taxon>
        <taxon>Phytophthora</taxon>
    </lineage>
</organism>
<gene>
    <name evidence="9" type="ORF">PF001_g2557</name>
    <name evidence="8" type="ORF">PF002_g3095</name>
    <name evidence="7" type="ORF">PF004_g2309</name>
    <name evidence="6" type="ORF">PF005_g2813</name>
    <name evidence="5" type="ORF">PF006_g2322</name>
    <name evidence="4" type="ORF">PF007_g2767</name>
    <name evidence="10" type="ORF">PF008_g2718</name>
    <name evidence="1" type="ORF">PF009_g3125</name>
    <name evidence="3" type="ORF">PF010_g2527</name>
    <name evidence="2" type="ORF">PF011_g10991</name>
</gene>
<evidence type="ECO:0000313" key="6">
    <source>
        <dbReference type="EMBL" id="KAE9232209.1"/>
    </source>
</evidence>
<evidence type="ECO:0000313" key="18">
    <source>
        <dbReference type="Proteomes" id="UP000476176"/>
    </source>
</evidence>
<dbReference type="EMBL" id="QXFY01000077">
    <property type="protein sequence ID" value="KAE9358366.1"/>
    <property type="molecule type" value="Genomic_DNA"/>
</dbReference>
<dbReference type="Proteomes" id="UP000429523">
    <property type="component" value="Unassembled WGS sequence"/>
</dbReference>
<sequence>MITSVMPHVVFFKDLSNSSARSEMVMDALQKSNSLQDHARYNRRLNQL</sequence>
<evidence type="ECO:0000313" key="20">
    <source>
        <dbReference type="Proteomes" id="UP000488956"/>
    </source>
</evidence>
<dbReference type="Proteomes" id="UP000460718">
    <property type="component" value="Unassembled WGS sequence"/>
</dbReference>
<dbReference type="Proteomes" id="UP000486351">
    <property type="component" value="Unassembled WGS sequence"/>
</dbReference>
<evidence type="ECO:0000313" key="9">
    <source>
        <dbReference type="EMBL" id="KAE9326197.1"/>
    </source>
</evidence>
<dbReference type="Proteomes" id="UP000440367">
    <property type="component" value="Unassembled WGS sequence"/>
</dbReference>
<evidence type="ECO:0000313" key="15">
    <source>
        <dbReference type="Proteomes" id="UP000440732"/>
    </source>
</evidence>
<dbReference type="EMBL" id="QXGE01000072">
    <property type="protein sequence ID" value="KAE9326197.1"/>
    <property type="molecule type" value="Genomic_DNA"/>
</dbReference>
<reference evidence="11 12" key="1">
    <citation type="submission" date="2018-08" db="EMBL/GenBank/DDBJ databases">
        <title>Genomic investigation of the strawberry pathogen Phytophthora fragariae indicates pathogenicity is determined by transcriptional variation in three key races.</title>
        <authorList>
            <person name="Adams T.M."/>
            <person name="Armitage A.D."/>
            <person name="Sobczyk M.K."/>
            <person name="Bates H.J."/>
            <person name="Dunwell J.M."/>
            <person name="Nellist C.F."/>
            <person name="Harrison R.J."/>
        </authorList>
    </citation>
    <scope>NUCLEOTIDE SEQUENCE [LARGE SCALE GENOMIC DNA]</scope>
    <source>
        <strain evidence="9 13">A4</strain>
        <strain evidence="8 14">BC-1</strain>
        <strain evidence="7 18">BC-23</strain>
        <strain evidence="6 12">NOV-27</strain>
        <strain evidence="5 15">NOV-5</strain>
        <strain evidence="4 16">NOV-71</strain>
        <strain evidence="10 19">NOV-77</strain>
        <strain evidence="1 11">NOV-9</strain>
        <strain evidence="3 20">ONT-3</strain>
        <strain evidence="2 17">SCRP245</strain>
    </source>
</reference>
<comment type="caution">
    <text evidence="5">The sequence shown here is derived from an EMBL/GenBank/DDBJ whole genome shotgun (WGS) entry which is preliminary data.</text>
</comment>
<dbReference type="EMBL" id="QXGB01000078">
    <property type="protein sequence ID" value="KAE9232209.1"/>
    <property type="molecule type" value="Genomic_DNA"/>
</dbReference>
<evidence type="ECO:0000313" key="5">
    <source>
        <dbReference type="EMBL" id="KAE9153568.1"/>
    </source>
</evidence>
<keyword evidence="12" id="KW-1185">Reference proteome</keyword>
<evidence type="ECO:0000313" key="10">
    <source>
        <dbReference type="EMBL" id="KAE9358366.1"/>
    </source>
</evidence>
<evidence type="ECO:0000313" key="8">
    <source>
        <dbReference type="EMBL" id="KAE9253969.1"/>
    </source>
</evidence>
<evidence type="ECO:0000313" key="1">
    <source>
        <dbReference type="EMBL" id="KAE8947252.1"/>
    </source>
</evidence>
<name>A0A6A3UP68_9STRA</name>
<protein>
    <submittedName>
        <fullName evidence="5">Uncharacterized protein</fullName>
    </submittedName>
</protein>
<dbReference type="Proteomes" id="UP000440732">
    <property type="component" value="Unassembled WGS sequence"/>
</dbReference>
<dbReference type="EMBL" id="QXFZ01000076">
    <property type="protein sequence ID" value="KAE9134895.1"/>
    <property type="molecule type" value="Genomic_DNA"/>
</dbReference>
<dbReference type="EMBL" id="QXFX01000069">
    <property type="protein sequence ID" value="KAE9134249.1"/>
    <property type="molecule type" value="Genomic_DNA"/>
</dbReference>